<name>A0A1G2KT65_9BACT</name>
<proteinExistence type="predicted"/>
<evidence type="ECO:0000313" key="2">
    <source>
        <dbReference type="EMBL" id="OHA02596.1"/>
    </source>
</evidence>
<evidence type="ECO:0000313" key="3">
    <source>
        <dbReference type="Proteomes" id="UP000177177"/>
    </source>
</evidence>
<reference evidence="2 3" key="1">
    <citation type="journal article" date="2016" name="Nat. Commun.">
        <title>Thousands of microbial genomes shed light on interconnected biogeochemical processes in an aquifer system.</title>
        <authorList>
            <person name="Anantharaman K."/>
            <person name="Brown C.T."/>
            <person name="Hug L.A."/>
            <person name="Sharon I."/>
            <person name="Castelle C.J."/>
            <person name="Probst A.J."/>
            <person name="Thomas B.C."/>
            <person name="Singh A."/>
            <person name="Wilkins M.J."/>
            <person name="Karaoz U."/>
            <person name="Brodie E.L."/>
            <person name="Williams K.H."/>
            <person name="Hubbard S.S."/>
            <person name="Banfield J.F."/>
        </authorList>
    </citation>
    <scope>NUCLEOTIDE SEQUENCE [LARGE SCALE GENOMIC DNA]</scope>
</reference>
<protein>
    <submittedName>
        <fullName evidence="2">Uncharacterized protein</fullName>
    </submittedName>
</protein>
<comment type="caution">
    <text evidence="2">The sequence shown here is derived from an EMBL/GenBank/DDBJ whole genome shotgun (WGS) entry which is preliminary data.</text>
</comment>
<organism evidence="2 3">
    <name type="scientific">Candidatus Sungbacteria bacterium RIFCSPHIGHO2_02_FULL_53_17</name>
    <dbReference type="NCBI Taxonomy" id="1802275"/>
    <lineage>
        <taxon>Bacteria</taxon>
        <taxon>Candidatus Sungiibacteriota</taxon>
    </lineage>
</organism>
<accession>A0A1G2KT65</accession>
<feature type="coiled-coil region" evidence="1">
    <location>
        <begin position="14"/>
        <end position="41"/>
    </location>
</feature>
<dbReference type="AlphaFoldDB" id="A0A1G2KT65"/>
<keyword evidence="1" id="KW-0175">Coiled coil</keyword>
<dbReference type="EMBL" id="MHQN01000033">
    <property type="protein sequence ID" value="OHA02596.1"/>
    <property type="molecule type" value="Genomic_DNA"/>
</dbReference>
<sequence length="145" mass="16138">MAEERQQEGLGAGGMAAEQEIRVLEQRLEEKKRALAEQGGAAQPEKEVFREVVREHIEHSGADIADRSFTNHGTADIAKKSGMSQEAAKHEEELHALVARALSGSIADAVDKAYRESPYLLDALHDRLVDEYYDKLVALRKIDAW</sequence>
<gene>
    <name evidence="2" type="ORF">A3C92_03050</name>
</gene>
<evidence type="ECO:0000256" key="1">
    <source>
        <dbReference type="SAM" id="Coils"/>
    </source>
</evidence>
<dbReference type="Proteomes" id="UP000177177">
    <property type="component" value="Unassembled WGS sequence"/>
</dbReference>